<name>A0AAN8Q6Q2_PATCE</name>
<keyword evidence="4" id="KW-1185">Reference proteome</keyword>
<protein>
    <recommendedName>
        <fullName evidence="2">Farnesoic acid O-methyl transferase domain-containing protein</fullName>
    </recommendedName>
</protein>
<dbReference type="Pfam" id="PF12248">
    <property type="entry name" value="Methyltransf_FA"/>
    <property type="match status" value="1"/>
</dbReference>
<dbReference type="EMBL" id="JAZGQO010000001">
    <property type="protein sequence ID" value="KAK6194608.1"/>
    <property type="molecule type" value="Genomic_DNA"/>
</dbReference>
<keyword evidence="1" id="KW-0732">Signal</keyword>
<accession>A0AAN8Q6Q2</accession>
<dbReference type="AlphaFoldDB" id="A0AAN8Q6Q2"/>
<feature type="signal peptide" evidence="1">
    <location>
        <begin position="1"/>
        <end position="22"/>
    </location>
</feature>
<evidence type="ECO:0000259" key="2">
    <source>
        <dbReference type="Pfam" id="PF12248"/>
    </source>
</evidence>
<dbReference type="InterPro" id="IPR022041">
    <property type="entry name" value="Methyltransf_FA"/>
</dbReference>
<dbReference type="Proteomes" id="UP001347796">
    <property type="component" value="Unassembled WGS sequence"/>
</dbReference>
<sequence>MAVQWCALMLFLSSCGLYLSNSEIIYIPAASPFIEFRNVEKRESELVWIKGDRGAVVGLFEFANTSSLIFEVLIGAFDNTKMYIKEFKRGNYVKKVETGNRLLRLDPGQFAPFWIKWLDTSVYIRPGTVNNLGPQLQLTSEEDTVSVRYMAFRSGPHLPVQFMFDLSCRKVDITY</sequence>
<evidence type="ECO:0000313" key="3">
    <source>
        <dbReference type="EMBL" id="KAK6194608.1"/>
    </source>
</evidence>
<gene>
    <name evidence="3" type="ORF">SNE40_000213</name>
</gene>
<evidence type="ECO:0000313" key="4">
    <source>
        <dbReference type="Proteomes" id="UP001347796"/>
    </source>
</evidence>
<reference evidence="3 4" key="1">
    <citation type="submission" date="2024-01" db="EMBL/GenBank/DDBJ databases">
        <title>The genome of the rayed Mediterranean limpet Patella caerulea (Linnaeus, 1758).</title>
        <authorList>
            <person name="Anh-Thu Weber A."/>
            <person name="Halstead-Nussloch G."/>
        </authorList>
    </citation>
    <scope>NUCLEOTIDE SEQUENCE [LARGE SCALE GENOMIC DNA]</scope>
    <source>
        <strain evidence="3">AATW-2023a</strain>
        <tissue evidence="3">Whole specimen</tissue>
    </source>
</reference>
<organism evidence="3 4">
    <name type="scientific">Patella caerulea</name>
    <name type="common">Rayed Mediterranean limpet</name>
    <dbReference type="NCBI Taxonomy" id="87958"/>
    <lineage>
        <taxon>Eukaryota</taxon>
        <taxon>Metazoa</taxon>
        <taxon>Spiralia</taxon>
        <taxon>Lophotrochozoa</taxon>
        <taxon>Mollusca</taxon>
        <taxon>Gastropoda</taxon>
        <taxon>Patellogastropoda</taxon>
        <taxon>Patelloidea</taxon>
        <taxon>Patellidae</taxon>
        <taxon>Patella</taxon>
    </lineage>
</organism>
<comment type="caution">
    <text evidence="3">The sequence shown here is derived from an EMBL/GenBank/DDBJ whole genome shotgun (WGS) entry which is preliminary data.</text>
</comment>
<proteinExistence type="predicted"/>
<feature type="domain" description="Farnesoic acid O-methyl transferase" evidence="2">
    <location>
        <begin position="36"/>
        <end position="165"/>
    </location>
</feature>
<feature type="chain" id="PRO_5042831539" description="Farnesoic acid O-methyl transferase domain-containing protein" evidence="1">
    <location>
        <begin position="23"/>
        <end position="175"/>
    </location>
</feature>
<evidence type="ECO:0000256" key="1">
    <source>
        <dbReference type="SAM" id="SignalP"/>
    </source>
</evidence>